<comment type="caution">
    <text evidence="1">The sequence shown here is derived from an EMBL/GenBank/DDBJ whole genome shotgun (WGS) entry which is preliminary data.</text>
</comment>
<dbReference type="EMBL" id="JABBWG010000163">
    <property type="protein sequence ID" value="KAG1798749.1"/>
    <property type="molecule type" value="Genomic_DNA"/>
</dbReference>
<reference evidence="1" key="1">
    <citation type="journal article" date="2020" name="New Phytol.">
        <title>Comparative genomics reveals dynamic genome evolution in host specialist ectomycorrhizal fungi.</title>
        <authorList>
            <person name="Lofgren L.A."/>
            <person name="Nguyen N.H."/>
            <person name="Vilgalys R."/>
            <person name="Ruytinx J."/>
            <person name="Liao H.L."/>
            <person name="Branco S."/>
            <person name="Kuo A."/>
            <person name="LaButti K."/>
            <person name="Lipzen A."/>
            <person name="Andreopoulos W."/>
            <person name="Pangilinan J."/>
            <person name="Riley R."/>
            <person name="Hundley H."/>
            <person name="Na H."/>
            <person name="Barry K."/>
            <person name="Grigoriev I.V."/>
            <person name="Stajich J.E."/>
            <person name="Kennedy P.G."/>
        </authorList>
    </citation>
    <scope>NUCLEOTIDE SEQUENCE</scope>
    <source>
        <strain evidence="1">MN1</strain>
    </source>
</reference>
<dbReference type="RefSeq" id="XP_041185647.1">
    <property type="nucleotide sequence ID" value="XM_041337371.1"/>
</dbReference>
<protein>
    <submittedName>
        <fullName evidence="1">Uncharacterized protein</fullName>
    </submittedName>
</protein>
<keyword evidence="2" id="KW-1185">Reference proteome</keyword>
<proteinExistence type="predicted"/>
<evidence type="ECO:0000313" key="1">
    <source>
        <dbReference type="EMBL" id="KAG1798749.1"/>
    </source>
</evidence>
<evidence type="ECO:0000313" key="2">
    <source>
        <dbReference type="Proteomes" id="UP000807769"/>
    </source>
</evidence>
<accession>A0A9P7DN05</accession>
<gene>
    <name evidence="1" type="ORF">BJ212DRAFT_1403115</name>
</gene>
<organism evidence="1 2">
    <name type="scientific">Suillus subaureus</name>
    <dbReference type="NCBI Taxonomy" id="48587"/>
    <lineage>
        <taxon>Eukaryota</taxon>
        <taxon>Fungi</taxon>
        <taxon>Dikarya</taxon>
        <taxon>Basidiomycota</taxon>
        <taxon>Agaricomycotina</taxon>
        <taxon>Agaricomycetes</taxon>
        <taxon>Agaricomycetidae</taxon>
        <taxon>Boletales</taxon>
        <taxon>Suillineae</taxon>
        <taxon>Suillaceae</taxon>
        <taxon>Suillus</taxon>
    </lineage>
</organism>
<name>A0A9P7DN05_9AGAM</name>
<dbReference type="Proteomes" id="UP000807769">
    <property type="component" value="Unassembled WGS sequence"/>
</dbReference>
<sequence length="59" mass="7053">MVTREGKYGQLSEPCPRPVVGLGHGYSSKKSHPFYKIKPWLEWWLRNTHAQSCFHHFRR</sequence>
<dbReference type="GeneID" id="64631387"/>
<dbReference type="AlphaFoldDB" id="A0A9P7DN05"/>